<dbReference type="Proteomes" id="UP000187209">
    <property type="component" value="Unassembled WGS sequence"/>
</dbReference>
<feature type="domain" description="Protein kinase" evidence="15">
    <location>
        <begin position="55"/>
        <end position="310"/>
    </location>
</feature>
<dbReference type="FunFam" id="1.10.510.10:FF:000571">
    <property type="entry name" value="Maternal embryonic leucine zipper kinase"/>
    <property type="match status" value="1"/>
</dbReference>
<feature type="domain" description="EF-hand" evidence="16">
    <location>
        <begin position="392"/>
        <end position="427"/>
    </location>
</feature>
<comment type="catalytic activity">
    <reaction evidence="14">
        <text>L-seryl-[protein] + ATP = O-phospho-L-seryl-[protein] + ADP + H(+)</text>
        <dbReference type="Rhea" id="RHEA:17989"/>
        <dbReference type="Rhea" id="RHEA-COMP:9863"/>
        <dbReference type="Rhea" id="RHEA-COMP:11604"/>
        <dbReference type="ChEBI" id="CHEBI:15378"/>
        <dbReference type="ChEBI" id="CHEBI:29999"/>
        <dbReference type="ChEBI" id="CHEBI:30616"/>
        <dbReference type="ChEBI" id="CHEBI:83421"/>
        <dbReference type="ChEBI" id="CHEBI:456216"/>
        <dbReference type="EC" id="2.7.11.1"/>
    </reaction>
</comment>
<dbReference type="EMBL" id="MPUH01000381">
    <property type="protein sequence ID" value="OMJ81433.1"/>
    <property type="molecule type" value="Genomic_DNA"/>
</dbReference>
<dbReference type="CDD" id="cd05117">
    <property type="entry name" value="STKc_CAMK"/>
    <property type="match status" value="1"/>
</dbReference>
<evidence type="ECO:0000256" key="7">
    <source>
        <dbReference type="ARBA" id="ARBA00022737"/>
    </source>
</evidence>
<evidence type="ECO:0000256" key="3">
    <source>
        <dbReference type="ARBA" id="ARBA00012513"/>
    </source>
</evidence>
<keyword evidence="10" id="KW-0106">Calcium</keyword>
<dbReference type="AlphaFoldDB" id="A0A1R2BX99"/>
<comment type="catalytic activity">
    <reaction evidence="13">
        <text>L-threonyl-[protein] + ATP = O-phospho-L-threonyl-[protein] + ADP + H(+)</text>
        <dbReference type="Rhea" id="RHEA:46608"/>
        <dbReference type="Rhea" id="RHEA-COMP:11060"/>
        <dbReference type="Rhea" id="RHEA-COMP:11605"/>
        <dbReference type="ChEBI" id="CHEBI:15378"/>
        <dbReference type="ChEBI" id="CHEBI:30013"/>
        <dbReference type="ChEBI" id="CHEBI:30616"/>
        <dbReference type="ChEBI" id="CHEBI:61977"/>
        <dbReference type="ChEBI" id="CHEBI:456216"/>
        <dbReference type="EC" id="2.7.11.1"/>
    </reaction>
</comment>
<dbReference type="Gene3D" id="3.30.200.20">
    <property type="entry name" value="Phosphorylase Kinase, domain 1"/>
    <property type="match status" value="1"/>
</dbReference>
<dbReference type="Pfam" id="PF13499">
    <property type="entry name" value="EF-hand_7"/>
    <property type="match status" value="2"/>
</dbReference>
<evidence type="ECO:0000313" key="17">
    <source>
        <dbReference type="EMBL" id="OMJ81433.1"/>
    </source>
</evidence>
<dbReference type="GO" id="GO:0005524">
    <property type="term" value="F:ATP binding"/>
    <property type="evidence" value="ECO:0007669"/>
    <property type="project" value="UniProtKB-KW"/>
</dbReference>
<sequence length="505" mass="57406">MGSLCSSNKHAESMLRPSLSVEIPQSNIIKQEKDIVISPRSFVKKNQAAFFSIYRLDNFPLGSGARGEVRICTHIASKDKRVVKIISKSTLPESLLGSESLSAEVNIMKELDHPNLPRIYEFFEDTEKFYIVLEFCKGGDLFDKIVELHLFEESKAAEIMSQIFSGLNYLHSRGIVHRDIKPENVLLDKKDSLKLKIIDFDTATFFGREKFHEMYGTPMYMAPEVVKGKYNEKCDIWSCGIIMYILLCGGPPFDGTDDAIFKILKNVNIKLEGERWNKISIEAKDLLSKLLVANPEKRITASEACKHKWIIEHAIKIPREDITRVLDGIKTFKKTTKLKEAIHTFIISKLVDPNIFATESKVFDFLDENKDGGISRDELVDVLKNDNVHTEEAEMYADLIMEHVDSDKNGKIDYTEFLRATVKRSKIFTKENLQQAFNLFDQDGNGTIELEELKKCLSEGSEITVEVLEDIMNQADRNGDGKIDIGEFEALLLENLSKQSSLETP</sequence>
<dbReference type="PROSITE" id="PS00018">
    <property type="entry name" value="EF_HAND_1"/>
    <property type="match status" value="3"/>
</dbReference>
<dbReference type="CDD" id="cd00051">
    <property type="entry name" value="EFh"/>
    <property type="match status" value="1"/>
</dbReference>
<feature type="domain" description="EF-hand" evidence="16">
    <location>
        <begin position="361"/>
        <end position="389"/>
    </location>
</feature>
<dbReference type="InterPro" id="IPR011992">
    <property type="entry name" value="EF-hand-dom_pair"/>
</dbReference>
<protein>
    <recommendedName>
        <fullName evidence="3">non-specific serine/threonine protein kinase</fullName>
        <ecNumber evidence="3">2.7.11.1</ecNumber>
    </recommendedName>
</protein>
<evidence type="ECO:0000256" key="2">
    <source>
        <dbReference type="ARBA" id="ARBA00011245"/>
    </source>
</evidence>
<dbReference type="InterPro" id="IPR018247">
    <property type="entry name" value="EF_Hand_1_Ca_BS"/>
</dbReference>
<evidence type="ECO:0000256" key="1">
    <source>
        <dbReference type="ARBA" id="ARBA00001946"/>
    </source>
</evidence>
<evidence type="ECO:0000256" key="5">
    <source>
        <dbReference type="ARBA" id="ARBA00022679"/>
    </source>
</evidence>
<dbReference type="PROSITE" id="PS00108">
    <property type="entry name" value="PROTEIN_KINASE_ST"/>
    <property type="match status" value="1"/>
</dbReference>
<reference evidence="17 18" key="1">
    <citation type="submission" date="2016-11" db="EMBL/GenBank/DDBJ databases">
        <title>The macronuclear genome of Stentor coeruleus: a giant cell with tiny introns.</title>
        <authorList>
            <person name="Slabodnick M."/>
            <person name="Ruby J.G."/>
            <person name="Reiff S.B."/>
            <person name="Swart E.C."/>
            <person name="Gosai S."/>
            <person name="Prabakaran S."/>
            <person name="Witkowska E."/>
            <person name="Larue G.E."/>
            <person name="Fisher S."/>
            <person name="Freeman R.M."/>
            <person name="Gunawardena J."/>
            <person name="Chu W."/>
            <person name="Stover N.A."/>
            <person name="Gregory B.D."/>
            <person name="Nowacki M."/>
            <person name="Derisi J."/>
            <person name="Roy S.W."/>
            <person name="Marshall W.F."/>
            <person name="Sood P."/>
        </authorList>
    </citation>
    <scope>NUCLEOTIDE SEQUENCE [LARGE SCALE GENOMIC DNA]</scope>
    <source>
        <strain evidence="17">WM001</strain>
    </source>
</reference>
<dbReference type="SUPFAM" id="SSF47473">
    <property type="entry name" value="EF-hand"/>
    <property type="match status" value="1"/>
</dbReference>
<dbReference type="PANTHER" id="PTHR24349">
    <property type="entry name" value="SERINE/THREONINE-PROTEIN KINASE"/>
    <property type="match status" value="1"/>
</dbReference>
<keyword evidence="5" id="KW-0808">Transferase</keyword>
<keyword evidence="8" id="KW-0547">Nucleotide-binding</keyword>
<dbReference type="InterPro" id="IPR000719">
    <property type="entry name" value="Prot_kinase_dom"/>
</dbReference>
<feature type="domain" description="EF-hand" evidence="16">
    <location>
        <begin position="466"/>
        <end position="498"/>
    </location>
</feature>
<evidence type="ECO:0000256" key="4">
    <source>
        <dbReference type="ARBA" id="ARBA00022527"/>
    </source>
</evidence>
<evidence type="ECO:0000256" key="14">
    <source>
        <dbReference type="ARBA" id="ARBA00048679"/>
    </source>
</evidence>
<evidence type="ECO:0000256" key="9">
    <source>
        <dbReference type="ARBA" id="ARBA00022777"/>
    </source>
</evidence>
<organism evidence="17 18">
    <name type="scientific">Stentor coeruleus</name>
    <dbReference type="NCBI Taxonomy" id="5963"/>
    <lineage>
        <taxon>Eukaryota</taxon>
        <taxon>Sar</taxon>
        <taxon>Alveolata</taxon>
        <taxon>Ciliophora</taxon>
        <taxon>Postciliodesmatophora</taxon>
        <taxon>Heterotrichea</taxon>
        <taxon>Heterotrichida</taxon>
        <taxon>Stentoridae</taxon>
        <taxon>Stentor</taxon>
    </lineage>
</organism>
<keyword evidence="9" id="KW-0418">Kinase</keyword>
<keyword evidence="4" id="KW-0723">Serine/threonine-protein kinase</keyword>
<dbReference type="InterPro" id="IPR002048">
    <property type="entry name" value="EF_hand_dom"/>
</dbReference>
<dbReference type="GO" id="GO:0005509">
    <property type="term" value="F:calcium ion binding"/>
    <property type="evidence" value="ECO:0007669"/>
    <property type="project" value="InterPro"/>
</dbReference>
<evidence type="ECO:0000256" key="12">
    <source>
        <dbReference type="ARBA" id="ARBA00024334"/>
    </source>
</evidence>
<dbReference type="PROSITE" id="PS50011">
    <property type="entry name" value="PROTEIN_KINASE_DOM"/>
    <property type="match status" value="1"/>
</dbReference>
<comment type="subunit">
    <text evidence="2">Monomer.</text>
</comment>
<dbReference type="Gene3D" id="1.10.238.10">
    <property type="entry name" value="EF-hand"/>
    <property type="match status" value="2"/>
</dbReference>
<name>A0A1R2BX99_9CILI</name>
<evidence type="ECO:0000313" key="18">
    <source>
        <dbReference type="Proteomes" id="UP000187209"/>
    </source>
</evidence>
<dbReference type="OrthoDB" id="5794026at2759"/>
<comment type="caution">
    <text evidence="17">The sequence shown here is derived from an EMBL/GenBank/DDBJ whole genome shotgun (WGS) entry which is preliminary data.</text>
</comment>
<dbReference type="GO" id="GO:0004674">
    <property type="term" value="F:protein serine/threonine kinase activity"/>
    <property type="evidence" value="ECO:0007669"/>
    <property type="project" value="UniProtKB-KW"/>
</dbReference>
<evidence type="ECO:0000259" key="15">
    <source>
        <dbReference type="PROSITE" id="PS50011"/>
    </source>
</evidence>
<dbReference type="FunFam" id="1.10.238.10:FF:000001">
    <property type="entry name" value="Calmodulin 1"/>
    <property type="match status" value="1"/>
</dbReference>
<dbReference type="SMART" id="SM00220">
    <property type="entry name" value="S_TKc"/>
    <property type="match status" value="1"/>
</dbReference>
<feature type="domain" description="EF-hand" evidence="16">
    <location>
        <begin position="428"/>
        <end position="463"/>
    </location>
</feature>
<dbReference type="InterPro" id="IPR008271">
    <property type="entry name" value="Ser/Thr_kinase_AS"/>
</dbReference>
<evidence type="ECO:0000256" key="8">
    <source>
        <dbReference type="ARBA" id="ARBA00022741"/>
    </source>
</evidence>
<evidence type="ECO:0000256" key="6">
    <source>
        <dbReference type="ARBA" id="ARBA00022723"/>
    </source>
</evidence>
<evidence type="ECO:0000256" key="10">
    <source>
        <dbReference type="ARBA" id="ARBA00022837"/>
    </source>
</evidence>
<keyword evidence="6" id="KW-0479">Metal-binding</keyword>
<accession>A0A1R2BX99</accession>
<dbReference type="FunFam" id="3.30.200.20:FF:000315">
    <property type="entry name" value="Calcium-dependent protein kinase 3"/>
    <property type="match status" value="1"/>
</dbReference>
<gene>
    <name evidence="17" type="ORF">SteCoe_18109</name>
</gene>
<comment type="similarity">
    <text evidence="12">Belongs to the protein kinase superfamily. Ser/Thr protein kinase family. CDPK subfamily.</text>
</comment>
<comment type="cofactor">
    <cofactor evidence="1">
        <name>Mg(2+)</name>
        <dbReference type="ChEBI" id="CHEBI:18420"/>
    </cofactor>
</comment>
<keyword evidence="18" id="KW-1185">Reference proteome</keyword>
<dbReference type="PROSITE" id="PS50222">
    <property type="entry name" value="EF_HAND_2"/>
    <property type="match status" value="4"/>
</dbReference>
<dbReference type="SMART" id="SM00054">
    <property type="entry name" value="EFh"/>
    <property type="match status" value="4"/>
</dbReference>
<keyword evidence="7" id="KW-0677">Repeat</keyword>
<keyword evidence="11" id="KW-0067">ATP-binding</keyword>
<proteinExistence type="inferred from homology"/>
<dbReference type="Pfam" id="PF00069">
    <property type="entry name" value="Pkinase"/>
    <property type="match status" value="1"/>
</dbReference>
<dbReference type="EC" id="2.7.11.1" evidence="3"/>
<evidence type="ECO:0000256" key="13">
    <source>
        <dbReference type="ARBA" id="ARBA00047899"/>
    </source>
</evidence>
<evidence type="ECO:0000256" key="11">
    <source>
        <dbReference type="ARBA" id="ARBA00022840"/>
    </source>
</evidence>
<dbReference type="Gene3D" id="1.10.510.10">
    <property type="entry name" value="Transferase(Phosphotransferase) domain 1"/>
    <property type="match status" value="1"/>
</dbReference>
<dbReference type="InterPro" id="IPR050205">
    <property type="entry name" value="CDPK_Ser/Thr_kinases"/>
</dbReference>
<dbReference type="InterPro" id="IPR011009">
    <property type="entry name" value="Kinase-like_dom_sf"/>
</dbReference>
<dbReference type="SUPFAM" id="SSF56112">
    <property type="entry name" value="Protein kinase-like (PK-like)"/>
    <property type="match status" value="1"/>
</dbReference>
<evidence type="ECO:0000259" key="16">
    <source>
        <dbReference type="PROSITE" id="PS50222"/>
    </source>
</evidence>